<protein>
    <submittedName>
        <fullName evidence="4">DNA replication protein</fullName>
    </submittedName>
</protein>
<dbReference type="Pfam" id="PF05144">
    <property type="entry name" value="Phage_CRI"/>
    <property type="match status" value="1"/>
</dbReference>
<dbReference type="AlphaFoldDB" id="A0AAX2URS0"/>
<dbReference type="RefSeq" id="WP_139494663.1">
    <property type="nucleotide sequence ID" value="NZ_CAWORL010000009.1"/>
</dbReference>
<evidence type="ECO:0000313" key="4">
    <source>
        <dbReference type="EMBL" id="TND53296.1"/>
    </source>
</evidence>
<feature type="compositionally biased region" description="Pro residues" evidence="1">
    <location>
        <begin position="445"/>
        <end position="457"/>
    </location>
</feature>
<comment type="caution">
    <text evidence="4">The sequence shown here is derived from an EMBL/GenBank/DDBJ whole genome shotgun (WGS) entry which is preliminary data.</text>
</comment>
<feature type="region of interest" description="Disordered" evidence="1">
    <location>
        <begin position="444"/>
        <end position="470"/>
    </location>
</feature>
<proteinExistence type="predicted"/>
<dbReference type="NCBIfam" id="TIGR01629">
    <property type="entry name" value="rep_II_X"/>
    <property type="match status" value="1"/>
</dbReference>
<dbReference type="InterPro" id="IPR022688">
    <property type="entry name" value="G2P_C"/>
</dbReference>
<feature type="domain" description="Replication-associated protein G2P N-terminal" evidence="2">
    <location>
        <begin position="1"/>
        <end position="277"/>
    </location>
</feature>
<name>A0AAX2URS0_AERVE</name>
<dbReference type="EMBL" id="PDXJ01000017">
    <property type="protein sequence ID" value="TND53296.1"/>
    <property type="molecule type" value="Genomic_DNA"/>
</dbReference>
<accession>A0AAX2URS0</accession>
<dbReference type="InterPro" id="IPR022686">
    <property type="entry name" value="G2P_N"/>
</dbReference>
<reference evidence="4" key="2">
    <citation type="journal article" date="2019" name="PLoS ONE">
        <title>Identification and characterization of putative Aeromonas spp. T3SS effectors.</title>
        <authorList>
            <person name="Rangel L.T."/>
            <person name="Marden J."/>
            <person name="Colston S."/>
            <person name="Setubal J.C."/>
            <person name="Graf J."/>
            <person name="Gogarten J.P."/>
        </authorList>
    </citation>
    <scope>NUCLEOTIDE SEQUENCE</scope>
    <source>
        <strain evidence="4">BAQ071013-135</strain>
    </source>
</reference>
<feature type="domain" description="Replication-associated protein G2P C-terminal" evidence="3">
    <location>
        <begin position="322"/>
        <end position="410"/>
    </location>
</feature>
<dbReference type="InterPro" id="IPR006516">
    <property type="entry name" value="G2P"/>
</dbReference>
<dbReference type="Pfam" id="PF05155">
    <property type="entry name" value="G2P_X_C"/>
    <property type="match status" value="1"/>
</dbReference>
<dbReference type="GO" id="GO:0006260">
    <property type="term" value="P:DNA replication"/>
    <property type="evidence" value="ECO:0007669"/>
    <property type="project" value="InterPro"/>
</dbReference>
<evidence type="ECO:0000313" key="5">
    <source>
        <dbReference type="Proteomes" id="UP000796104"/>
    </source>
</evidence>
<evidence type="ECO:0000256" key="1">
    <source>
        <dbReference type="SAM" id="MobiDB-lite"/>
    </source>
</evidence>
<sequence>MIDLLKLDLPFKSEWLLVSPTADHRSGVYIDLEQIAKNSGLKLSATTVEYEIDGDLTVSGLSHPYESLPSHFGSLAMKIHQGGSNRLPGVELKASPAKLLQGHNVFGPTSIELCSGELLSTLALACPELVEMLDIPNATLEWMDVTYSAKVSKEEQRKQVISALKNVRSGQTKQSRMNRDYETTAEWNTGSRHRALKAYLKGPEFQRQLAENLKKLKKQPKNESLRRCVEIMSNAALQLYASQCVRFEARLKQRALTKHGVPFKLFDAIQYQKDYEKDGRCLIADLWKAAFKELFDALGEQPMKVYTDDDIRDALYTSYQRLTPKGNVSYAKAQRIHGFYRRLINEGYDTVYRSMSRETFRRHLTDLIAVGLTKAQLQNLSGDASNVVPLIQVINIDFGQQLPEWYVEPISTMDRMATAAQPTEVVTIERDELGAPKVTRTFIDPIPPVPGAMPPRSYPSSPGHRLRAVS</sequence>
<dbReference type="Proteomes" id="UP000796104">
    <property type="component" value="Unassembled WGS sequence"/>
</dbReference>
<gene>
    <name evidence="4" type="ORF">CF123_12770</name>
</gene>
<evidence type="ECO:0000259" key="3">
    <source>
        <dbReference type="Pfam" id="PF05155"/>
    </source>
</evidence>
<reference evidence="4" key="1">
    <citation type="submission" date="2017-10" db="EMBL/GenBank/DDBJ databases">
        <authorList>
            <person name="Colston S.M."/>
            <person name="Graf J."/>
        </authorList>
    </citation>
    <scope>NUCLEOTIDE SEQUENCE</scope>
    <source>
        <strain evidence="4">BAQ071013-135</strain>
    </source>
</reference>
<evidence type="ECO:0000259" key="2">
    <source>
        <dbReference type="Pfam" id="PF05144"/>
    </source>
</evidence>
<organism evidence="4 5">
    <name type="scientific">Aeromonas veronii</name>
    <dbReference type="NCBI Taxonomy" id="654"/>
    <lineage>
        <taxon>Bacteria</taxon>
        <taxon>Pseudomonadati</taxon>
        <taxon>Pseudomonadota</taxon>
        <taxon>Gammaproteobacteria</taxon>
        <taxon>Aeromonadales</taxon>
        <taxon>Aeromonadaceae</taxon>
        <taxon>Aeromonas</taxon>
    </lineage>
</organism>